<accession>A0A9X1NWI9</accession>
<keyword evidence="2" id="KW-1185">Reference proteome</keyword>
<gene>
    <name evidence="1" type="ORF">LZD57_02450</name>
</gene>
<dbReference type="EMBL" id="JAJUWU010000003">
    <property type="protein sequence ID" value="MCE7026842.1"/>
    <property type="molecule type" value="Genomic_DNA"/>
</dbReference>
<protein>
    <submittedName>
        <fullName evidence="1">Uncharacterized protein</fullName>
    </submittedName>
</protein>
<evidence type="ECO:0000313" key="1">
    <source>
        <dbReference type="EMBL" id="MCE7026842.1"/>
    </source>
</evidence>
<sequence>MQFPKAEPADLSRLAMSSRYVCPYPFERLADRDGGARVVHGIGDPCPQGGKPLLSIHPEIGIERSVHEFVRRRRLAGFDGVGDILHEIIRQRDLQRPGHISVSQMVIVAGKMR</sequence>
<name>A0A9X1NWI9_9HYPH</name>
<organism evidence="1 2">
    <name type="scientific">Jiella avicenniae</name>
    <dbReference type="NCBI Taxonomy" id="2907202"/>
    <lineage>
        <taxon>Bacteria</taxon>
        <taxon>Pseudomonadati</taxon>
        <taxon>Pseudomonadota</taxon>
        <taxon>Alphaproteobacteria</taxon>
        <taxon>Hyphomicrobiales</taxon>
        <taxon>Aurantimonadaceae</taxon>
        <taxon>Jiella</taxon>
    </lineage>
</organism>
<proteinExistence type="predicted"/>
<reference evidence="1" key="1">
    <citation type="submission" date="2022-01" db="EMBL/GenBank/DDBJ databases">
        <title>Jiella avicenniae sp. nov., a novel endophytic bacterium isolated from bark of Avicennia marina.</title>
        <authorList>
            <person name="Tuo L."/>
        </authorList>
    </citation>
    <scope>NUCLEOTIDE SEQUENCE</scope>
    <source>
        <strain evidence="1">CBK1P-4</strain>
    </source>
</reference>
<dbReference type="Proteomes" id="UP001139035">
    <property type="component" value="Unassembled WGS sequence"/>
</dbReference>
<dbReference type="AlphaFoldDB" id="A0A9X1NWI9"/>
<comment type="caution">
    <text evidence="1">The sequence shown here is derived from an EMBL/GenBank/DDBJ whole genome shotgun (WGS) entry which is preliminary data.</text>
</comment>
<evidence type="ECO:0000313" key="2">
    <source>
        <dbReference type="Proteomes" id="UP001139035"/>
    </source>
</evidence>